<organism evidence="2 3">
    <name type="scientific">Monopterus albus</name>
    <name type="common">Swamp eel</name>
    <dbReference type="NCBI Taxonomy" id="43700"/>
    <lineage>
        <taxon>Eukaryota</taxon>
        <taxon>Metazoa</taxon>
        <taxon>Chordata</taxon>
        <taxon>Craniata</taxon>
        <taxon>Vertebrata</taxon>
        <taxon>Euteleostomi</taxon>
        <taxon>Actinopterygii</taxon>
        <taxon>Neopterygii</taxon>
        <taxon>Teleostei</taxon>
        <taxon>Neoteleostei</taxon>
        <taxon>Acanthomorphata</taxon>
        <taxon>Anabantaria</taxon>
        <taxon>Synbranchiformes</taxon>
        <taxon>Synbranchidae</taxon>
        <taxon>Monopterus</taxon>
    </lineage>
</organism>
<name>A0A3Q3JDJ8_MONAL</name>
<accession>A0A3Q3JDJ8</accession>
<reference evidence="2" key="1">
    <citation type="submission" date="2025-08" db="UniProtKB">
        <authorList>
            <consortium name="Ensembl"/>
        </authorList>
    </citation>
    <scope>IDENTIFICATION</scope>
</reference>
<dbReference type="AlphaFoldDB" id="A0A3Q3JDJ8"/>
<sequence>MMERDKGGLQKSVTLAPTSRYLTDRQYAIRKPLFSAEHHASLLKTTNPQKETEKVKQSGVSKTEHTQMNLTRSREELALESARVPHRHISPPSASTEDFGSSLALSELMASMCHEEPTYGLHSSGSRSAHLSLPGSSLEDQRLNTPLRSQTTSIVPHPTYITPSQYSRTGKAQFRLGGYEGRGRGETELCSYGHSKTDPMSFYQANHWACAIPKALPPSLDRHSAGWDPNREYQALLDYTYPLRPGQVTSGSGSSELQEDSLLQTSLQDSGIEVEHLCSSTILTGLDFSVDSSGRTRERTPVGSGHRSPDLPPITRSSHGLPSSTPLSPTKPVGLSMDSLDLGKHRGGLKRVGHRHQPHALSFSTSTAFIRTTSVFPQSRCAFGEVDEEFWSLPEQLVELHLLSRQVKEVTALLSRPVAASWESLEPGTTSVLSSTTLPEKQEAEVTEGVGQNPEEGKADMVREEWSSAQMAAFHKGSEAVTRGSGAWVEPVGGGLSLSSLREVEALVEQLCGPALPGSQSRQDDEEQCNSLMQHIQVFCSHLEQLIQQLYTMLEKMELLAVPAVDTDGVKSSLAEYQVRTGLQRSSKRFH</sequence>
<evidence type="ECO:0000313" key="2">
    <source>
        <dbReference type="Ensembl" id="ENSMALP00000017194.1"/>
    </source>
</evidence>
<feature type="region of interest" description="Disordered" evidence="1">
    <location>
        <begin position="117"/>
        <end position="142"/>
    </location>
</feature>
<protein>
    <recommendedName>
        <fullName evidence="4">Centrosomal protein 68</fullName>
    </recommendedName>
</protein>
<evidence type="ECO:0000256" key="1">
    <source>
        <dbReference type="SAM" id="MobiDB-lite"/>
    </source>
</evidence>
<dbReference type="Ensembl" id="ENSMALT00000017533.1">
    <property type="protein sequence ID" value="ENSMALP00000017194.1"/>
    <property type="gene ID" value="ENSMALG00000012030.1"/>
</dbReference>
<feature type="compositionally biased region" description="Low complexity" evidence="1">
    <location>
        <begin position="321"/>
        <end position="330"/>
    </location>
</feature>
<keyword evidence="3" id="KW-1185">Reference proteome</keyword>
<dbReference type="Proteomes" id="UP000261600">
    <property type="component" value="Unplaced"/>
</dbReference>
<reference evidence="2" key="2">
    <citation type="submission" date="2025-09" db="UniProtKB">
        <authorList>
            <consortium name="Ensembl"/>
        </authorList>
    </citation>
    <scope>IDENTIFICATION</scope>
</reference>
<feature type="compositionally biased region" description="Polar residues" evidence="1">
    <location>
        <begin position="58"/>
        <end position="68"/>
    </location>
</feature>
<proteinExistence type="predicted"/>
<evidence type="ECO:0008006" key="4">
    <source>
        <dbReference type="Google" id="ProtNLM"/>
    </source>
</evidence>
<feature type="region of interest" description="Disordered" evidence="1">
    <location>
        <begin position="291"/>
        <end position="334"/>
    </location>
</feature>
<evidence type="ECO:0000313" key="3">
    <source>
        <dbReference type="Proteomes" id="UP000261600"/>
    </source>
</evidence>
<feature type="region of interest" description="Disordered" evidence="1">
    <location>
        <begin position="42"/>
        <end position="68"/>
    </location>
</feature>